<evidence type="ECO:0000313" key="10">
    <source>
        <dbReference type="Proteomes" id="UP000015105"/>
    </source>
</evidence>
<keyword evidence="4" id="KW-0479">Metal-binding</keyword>
<dbReference type="Gramene" id="AET6Gv20056100.6">
    <property type="protein sequence ID" value="AET6Gv20056100.6"/>
    <property type="gene ID" value="AET6Gv20056100"/>
</dbReference>
<evidence type="ECO:0000256" key="5">
    <source>
        <dbReference type="ARBA" id="ARBA00022801"/>
    </source>
</evidence>
<dbReference type="GO" id="GO:0008270">
    <property type="term" value="F:zinc ion binding"/>
    <property type="evidence" value="ECO:0007669"/>
    <property type="project" value="InterPro"/>
</dbReference>
<reference evidence="9" key="4">
    <citation type="submission" date="2019-03" db="UniProtKB">
        <authorList>
            <consortium name="EnsemblPlants"/>
        </authorList>
    </citation>
    <scope>IDENTIFICATION</scope>
</reference>
<evidence type="ECO:0000256" key="6">
    <source>
        <dbReference type="ARBA" id="ARBA00022833"/>
    </source>
</evidence>
<dbReference type="Pfam" id="PF01433">
    <property type="entry name" value="Peptidase_M1"/>
    <property type="match status" value="1"/>
</dbReference>
<proteinExistence type="inferred from homology"/>
<dbReference type="GO" id="GO:0043171">
    <property type="term" value="P:peptide catabolic process"/>
    <property type="evidence" value="ECO:0007669"/>
    <property type="project" value="TreeGrafter"/>
</dbReference>
<organism evidence="9 10">
    <name type="scientific">Aegilops tauschii subsp. strangulata</name>
    <name type="common">Goatgrass</name>
    <dbReference type="NCBI Taxonomy" id="200361"/>
    <lineage>
        <taxon>Eukaryota</taxon>
        <taxon>Viridiplantae</taxon>
        <taxon>Streptophyta</taxon>
        <taxon>Embryophyta</taxon>
        <taxon>Tracheophyta</taxon>
        <taxon>Spermatophyta</taxon>
        <taxon>Magnoliopsida</taxon>
        <taxon>Liliopsida</taxon>
        <taxon>Poales</taxon>
        <taxon>Poaceae</taxon>
        <taxon>BOP clade</taxon>
        <taxon>Pooideae</taxon>
        <taxon>Triticodae</taxon>
        <taxon>Triticeae</taxon>
        <taxon>Triticinae</taxon>
        <taxon>Aegilops</taxon>
    </lineage>
</organism>
<sequence>MSLSLSIILFSGTRVRVYIEVGKSEQGKFALDVGVKSLDFYNDYFGTPYALSKLDMIGISNFSWKGMENYGLVTFEIQDLLFNQISSTSTKQHQIAVTVAHELAHQWCGNLVTMEWWNYLWLSEGLATWMAYQAVDSIFPQWNILMEFLDSTISTLKLDSITGSHSI</sequence>
<feature type="domain" description="Peptidase M1 membrane alanine aminopeptidase" evidence="8">
    <location>
        <begin position="29"/>
        <end position="167"/>
    </location>
</feature>
<comment type="similarity">
    <text evidence="2">Belongs to the peptidase M1 family.</text>
</comment>
<keyword evidence="10" id="KW-1185">Reference proteome</keyword>
<reference evidence="9" key="5">
    <citation type="journal article" date="2021" name="G3 (Bethesda)">
        <title>Aegilops tauschii genome assembly Aet v5.0 features greater sequence contiguity and improved annotation.</title>
        <authorList>
            <person name="Wang L."/>
            <person name="Zhu T."/>
            <person name="Rodriguez J.C."/>
            <person name="Deal K.R."/>
            <person name="Dubcovsky J."/>
            <person name="McGuire P.E."/>
            <person name="Lux T."/>
            <person name="Spannagl M."/>
            <person name="Mayer K.F.X."/>
            <person name="Baldrich P."/>
            <person name="Meyers B.C."/>
            <person name="Huo N."/>
            <person name="Gu Y.Q."/>
            <person name="Zhou H."/>
            <person name="Devos K.M."/>
            <person name="Bennetzen J.L."/>
            <person name="Unver T."/>
            <person name="Budak H."/>
            <person name="Gulick P.J."/>
            <person name="Galiba G."/>
            <person name="Kalapos B."/>
            <person name="Nelson D.R."/>
            <person name="Li P."/>
            <person name="You F.M."/>
            <person name="Luo M.C."/>
            <person name="Dvorak J."/>
        </authorList>
    </citation>
    <scope>NUCLEOTIDE SEQUENCE [LARGE SCALE GENOMIC DNA]</scope>
    <source>
        <strain evidence="9">cv. AL8/78</strain>
    </source>
</reference>
<dbReference type="GO" id="GO:0016020">
    <property type="term" value="C:membrane"/>
    <property type="evidence" value="ECO:0007669"/>
    <property type="project" value="TreeGrafter"/>
</dbReference>
<dbReference type="InterPro" id="IPR027268">
    <property type="entry name" value="Peptidase_M4/M1_CTD_sf"/>
</dbReference>
<keyword evidence="3" id="KW-0645">Protease</keyword>
<evidence type="ECO:0000313" key="9">
    <source>
        <dbReference type="EnsemblPlants" id="AET6Gv20056100.6"/>
    </source>
</evidence>
<dbReference type="InterPro" id="IPR001930">
    <property type="entry name" value="Peptidase_M1"/>
</dbReference>
<dbReference type="PRINTS" id="PR00756">
    <property type="entry name" value="ALADIPTASE"/>
</dbReference>
<keyword evidence="5" id="KW-0378">Hydrolase</keyword>
<evidence type="ECO:0000256" key="3">
    <source>
        <dbReference type="ARBA" id="ARBA00022670"/>
    </source>
</evidence>
<reference evidence="9" key="3">
    <citation type="journal article" date="2017" name="Nature">
        <title>Genome sequence of the progenitor of the wheat D genome Aegilops tauschii.</title>
        <authorList>
            <person name="Luo M.C."/>
            <person name="Gu Y.Q."/>
            <person name="Puiu D."/>
            <person name="Wang H."/>
            <person name="Twardziok S.O."/>
            <person name="Deal K.R."/>
            <person name="Huo N."/>
            <person name="Zhu T."/>
            <person name="Wang L."/>
            <person name="Wang Y."/>
            <person name="McGuire P.E."/>
            <person name="Liu S."/>
            <person name="Long H."/>
            <person name="Ramasamy R.K."/>
            <person name="Rodriguez J.C."/>
            <person name="Van S.L."/>
            <person name="Yuan L."/>
            <person name="Wang Z."/>
            <person name="Xia Z."/>
            <person name="Xiao L."/>
            <person name="Anderson O.D."/>
            <person name="Ouyang S."/>
            <person name="Liang Y."/>
            <person name="Zimin A.V."/>
            <person name="Pertea G."/>
            <person name="Qi P."/>
            <person name="Bennetzen J.L."/>
            <person name="Dai X."/>
            <person name="Dawson M.W."/>
            <person name="Muller H.G."/>
            <person name="Kugler K."/>
            <person name="Rivarola-Duarte L."/>
            <person name="Spannagl M."/>
            <person name="Mayer K.F.X."/>
            <person name="Lu F.H."/>
            <person name="Bevan M.W."/>
            <person name="Leroy P."/>
            <person name="Li P."/>
            <person name="You F.M."/>
            <person name="Sun Q."/>
            <person name="Liu Z."/>
            <person name="Lyons E."/>
            <person name="Wicker T."/>
            <person name="Salzberg S.L."/>
            <person name="Devos K.M."/>
            <person name="Dvorak J."/>
        </authorList>
    </citation>
    <scope>NUCLEOTIDE SEQUENCE [LARGE SCALE GENOMIC DNA]</scope>
    <source>
        <strain evidence="9">cv. AL8/78</strain>
    </source>
</reference>
<dbReference type="InterPro" id="IPR050344">
    <property type="entry name" value="Peptidase_M1_aminopeptidases"/>
</dbReference>
<dbReference type="GO" id="GO:0070006">
    <property type="term" value="F:metalloaminopeptidase activity"/>
    <property type="evidence" value="ECO:0007669"/>
    <property type="project" value="TreeGrafter"/>
</dbReference>
<keyword evidence="7" id="KW-0482">Metalloprotease</keyword>
<evidence type="ECO:0000256" key="1">
    <source>
        <dbReference type="ARBA" id="ARBA00001947"/>
    </source>
</evidence>
<dbReference type="InterPro" id="IPR014782">
    <property type="entry name" value="Peptidase_M1_dom"/>
</dbReference>
<evidence type="ECO:0000259" key="8">
    <source>
        <dbReference type="Pfam" id="PF01433"/>
    </source>
</evidence>
<dbReference type="GO" id="GO:0006508">
    <property type="term" value="P:proteolysis"/>
    <property type="evidence" value="ECO:0007669"/>
    <property type="project" value="UniProtKB-KW"/>
</dbReference>
<dbReference type="AlphaFoldDB" id="A0A453MSF2"/>
<protein>
    <recommendedName>
        <fullName evidence="8">Peptidase M1 membrane alanine aminopeptidase domain-containing protein</fullName>
    </recommendedName>
</protein>
<reference evidence="10" key="1">
    <citation type="journal article" date="2014" name="Science">
        <title>Ancient hybridizations among the ancestral genomes of bread wheat.</title>
        <authorList>
            <consortium name="International Wheat Genome Sequencing Consortium,"/>
            <person name="Marcussen T."/>
            <person name="Sandve S.R."/>
            <person name="Heier L."/>
            <person name="Spannagl M."/>
            <person name="Pfeifer M."/>
            <person name="Jakobsen K.S."/>
            <person name="Wulff B.B."/>
            <person name="Steuernagel B."/>
            <person name="Mayer K.F."/>
            <person name="Olsen O.A."/>
        </authorList>
    </citation>
    <scope>NUCLEOTIDE SEQUENCE [LARGE SCALE GENOMIC DNA]</scope>
    <source>
        <strain evidence="10">cv. AL8/78</strain>
    </source>
</reference>
<dbReference type="GO" id="GO:0005615">
    <property type="term" value="C:extracellular space"/>
    <property type="evidence" value="ECO:0007669"/>
    <property type="project" value="TreeGrafter"/>
</dbReference>
<comment type="cofactor">
    <cofactor evidence="1">
        <name>Zn(2+)</name>
        <dbReference type="ChEBI" id="CHEBI:29105"/>
    </cofactor>
</comment>
<dbReference type="GO" id="GO:0005737">
    <property type="term" value="C:cytoplasm"/>
    <property type="evidence" value="ECO:0007669"/>
    <property type="project" value="TreeGrafter"/>
</dbReference>
<dbReference type="PANTHER" id="PTHR11533">
    <property type="entry name" value="PROTEASE M1 ZINC METALLOPROTEASE"/>
    <property type="match status" value="1"/>
</dbReference>
<dbReference type="Gene3D" id="1.10.390.10">
    <property type="entry name" value="Neutral Protease Domain 2"/>
    <property type="match status" value="1"/>
</dbReference>
<dbReference type="SUPFAM" id="SSF55486">
    <property type="entry name" value="Metalloproteases ('zincins'), catalytic domain"/>
    <property type="match status" value="1"/>
</dbReference>
<evidence type="ECO:0000256" key="7">
    <source>
        <dbReference type="ARBA" id="ARBA00023049"/>
    </source>
</evidence>
<dbReference type="EnsemblPlants" id="AET6Gv20056100.6">
    <property type="protein sequence ID" value="AET6Gv20056100.6"/>
    <property type="gene ID" value="AET6Gv20056100"/>
</dbReference>
<dbReference type="PANTHER" id="PTHR11533:SF203">
    <property type="entry name" value="AMINOPEPTIDASE M1-C"/>
    <property type="match status" value="1"/>
</dbReference>
<dbReference type="Proteomes" id="UP000015105">
    <property type="component" value="Chromosome 6D"/>
</dbReference>
<name>A0A453MSF2_AEGTS</name>
<accession>A0A453MSF2</accession>
<dbReference type="GO" id="GO:0042277">
    <property type="term" value="F:peptide binding"/>
    <property type="evidence" value="ECO:0007669"/>
    <property type="project" value="TreeGrafter"/>
</dbReference>
<evidence type="ECO:0000256" key="4">
    <source>
        <dbReference type="ARBA" id="ARBA00022723"/>
    </source>
</evidence>
<evidence type="ECO:0000256" key="2">
    <source>
        <dbReference type="ARBA" id="ARBA00010136"/>
    </source>
</evidence>
<keyword evidence="6" id="KW-0862">Zinc</keyword>
<reference evidence="10" key="2">
    <citation type="journal article" date="2017" name="Nat. Plants">
        <title>The Aegilops tauschii genome reveals multiple impacts of transposons.</title>
        <authorList>
            <person name="Zhao G."/>
            <person name="Zou C."/>
            <person name="Li K."/>
            <person name="Wang K."/>
            <person name="Li T."/>
            <person name="Gao L."/>
            <person name="Zhang X."/>
            <person name="Wang H."/>
            <person name="Yang Z."/>
            <person name="Liu X."/>
            <person name="Jiang W."/>
            <person name="Mao L."/>
            <person name="Kong X."/>
            <person name="Jiao Y."/>
            <person name="Jia J."/>
        </authorList>
    </citation>
    <scope>NUCLEOTIDE SEQUENCE [LARGE SCALE GENOMIC DNA]</scope>
    <source>
        <strain evidence="10">cv. AL8/78</strain>
    </source>
</reference>